<feature type="signal peptide" evidence="1">
    <location>
        <begin position="1"/>
        <end position="20"/>
    </location>
</feature>
<dbReference type="RefSeq" id="WP_197740489.1">
    <property type="nucleotide sequence ID" value="NZ_AP021875.1"/>
</dbReference>
<dbReference type="Pfam" id="PF12790">
    <property type="entry name" value="T6SS-SciN"/>
    <property type="match status" value="1"/>
</dbReference>
<keyword evidence="3" id="KW-1185">Reference proteome</keyword>
<feature type="chain" id="PRO_5024374086" evidence="1">
    <location>
        <begin position="21"/>
        <end position="182"/>
    </location>
</feature>
<organism evidence="2 3">
    <name type="scientific">Desulfosarcina widdelii</name>
    <dbReference type="NCBI Taxonomy" id="947919"/>
    <lineage>
        <taxon>Bacteria</taxon>
        <taxon>Pseudomonadati</taxon>
        <taxon>Thermodesulfobacteriota</taxon>
        <taxon>Desulfobacteria</taxon>
        <taxon>Desulfobacterales</taxon>
        <taxon>Desulfosarcinaceae</taxon>
        <taxon>Desulfosarcina</taxon>
    </lineage>
</organism>
<keyword evidence="1" id="KW-0732">Signal</keyword>
<dbReference type="PROSITE" id="PS51257">
    <property type="entry name" value="PROKAR_LIPOPROTEIN"/>
    <property type="match status" value="1"/>
</dbReference>
<name>A0A5K7YXZ5_9BACT</name>
<dbReference type="Proteomes" id="UP000427769">
    <property type="component" value="Chromosome"/>
</dbReference>
<dbReference type="KEGG" id="dwd:DSCW_07020"/>
<dbReference type="PANTHER" id="PTHR37625:SF4">
    <property type="entry name" value="OUTER MEMBRANE LIPOPROTEIN"/>
    <property type="match status" value="1"/>
</dbReference>
<dbReference type="NCBIfam" id="TIGR03352">
    <property type="entry name" value="VI_chp_3"/>
    <property type="match status" value="1"/>
</dbReference>
<reference evidence="2 3" key="1">
    <citation type="submission" date="2019-11" db="EMBL/GenBank/DDBJ databases">
        <title>Comparative genomics of hydrocarbon-degrading Desulfosarcina strains.</title>
        <authorList>
            <person name="Watanabe M."/>
            <person name="Kojima H."/>
            <person name="Fukui M."/>
        </authorList>
    </citation>
    <scope>NUCLEOTIDE SEQUENCE [LARGE SCALE GENOMIC DNA]</scope>
    <source>
        <strain evidence="2 3">PP31</strain>
    </source>
</reference>
<sequence>MKRLLAISLAGAMFLLAACAAKQLPPPQWTYEREAIRLHIQADPKLNLDDGEAHTLLLCIYQLSDPNNFNQLANDQDGLYRLLECSLFGEGAAAAKRLIIQPGQDVNMTLDRAEGARYVAVVAGYYILEKERMVKMVEIPEYIEKKGFIKKSKTRKPAQLNIDLILGPQQITTISTSTPEGK</sequence>
<proteinExistence type="predicted"/>
<evidence type="ECO:0000256" key="1">
    <source>
        <dbReference type="SAM" id="SignalP"/>
    </source>
</evidence>
<gene>
    <name evidence="2" type="primary">tssJ</name>
    <name evidence="2" type="ORF">DSCW_07020</name>
</gene>
<evidence type="ECO:0000313" key="3">
    <source>
        <dbReference type="Proteomes" id="UP000427769"/>
    </source>
</evidence>
<evidence type="ECO:0000313" key="2">
    <source>
        <dbReference type="EMBL" id="BBO73285.1"/>
    </source>
</evidence>
<dbReference type="EMBL" id="AP021875">
    <property type="protein sequence ID" value="BBO73285.1"/>
    <property type="molecule type" value="Genomic_DNA"/>
</dbReference>
<dbReference type="AlphaFoldDB" id="A0A5K7YXZ5"/>
<dbReference type="InterPro" id="IPR038706">
    <property type="entry name" value="Type_VI_SciN-like_sf"/>
</dbReference>
<dbReference type="InterPro" id="IPR017734">
    <property type="entry name" value="T6SS_SciN"/>
</dbReference>
<dbReference type="Gene3D" id="2.60.40.4150">
    <property type="entry name" value="Type VI secretion system, lipoprotein SciN"/>
    <property type="match status" value="1"/>
</dbReference>
<accession>A0A5K7YXZ5</accession>
<dbReference type="PANTHER" id="PTHR37625">
    <property type="entry name" value="OUTER MEMBRANE LIPOPROTEIN-RELATED"/>
    <property type="match status" value="1"/>
</dbReference>
<protein>
    <submittedName>
        <fullName evidence="2">Type VI secretion protein</fullName>
    </submittedName>
</protein>